<evidence type="ECO:0000313" key="1">
    <source>
        <dbReference type="EMBL" id="SBW03089.1"/>
    </source>
</evidence>
<gene>
    <name evidence="1" type="ORF">KL86DYS1_30484</name>
</gene>
<evidence type="ECO:0008006" key="2">
    <source>
        <dbReference type="Google" id="ProtNLM"/>
    </source>
</evidence>
<sequence length="138" mass="16137">MARRKKNIIDITKLNIYPLLLKELKEHPDYADKDLSSLTLTVYDSFEASIKDVDKAITHLKRYVTANKNFIKTFQNEQFISRIQLAKMLGISRQTLTGWINKGFITPLQSKYLKHTETFNTDTVLKELQEYKNAHSEK</sequence>
<dbReference type="AlphaFoldDB" id="A0A212JUG8"/>
<dbReference type="EMBL" id="FLUM01000003">
    <property type="protein sequence ID" value="SBW03089.1"/>
    <property type="molecule type" value="Genomic_DNA"/>
</dbReference>
<dbReference type="SUPFAM" id="SSF47413">
    <property type="entry name" value="lambda repressor-like DNA-binding domains"/>
    <property type="match status" value="1"/>
</dbReference>
<reference evidence="1" key="1">
    <citation type="submission" date="2016-04" db="EMBL/GenBank/DDBJ databases">
        <authorList>
            <person name="Evans L.H."/>
            <person name="Alamgir A."/>
            <person name="Owens N."/>
            <person name="Weber N.D."/>
            <person name="Virtaneva K."/>
            <person name="Barbian K."/>
            <person name="Babar A."/>
            <person name="Rosenke K."/>
        </authorList>
    </citation>
    <scope>NUCLEOTIDE SEQUENCE</scope>
    <source>
        <strain evidence="1">86-1</strain>
    </source>
</reference>
<dbReference type="RefSeq" id="WP_296942361.1">
    <property type="nucleotide sequence ID" value="NZ_LT599032.1"/>
</dbReference>
<proteinExistence type="predicted"/>
<organism evidence="1">
    <name type="scientific">uncultured Dysgonomonas sp</name>
    <dbReference type="NCBI Taxonomy" id="206096"/>
    <lineage>
        <taxon>Bacteria</taxon>
        <taxon>Pseudomonadati</taxon>
        <taxon>Bacteroidota</taxon>
        <taxon>Bacteroidia</taxon>
        <taxon>Bacteroidales</taxon>
        <taxon>Dysgonomonadaceae</taxon>
        <taxon>Dysgonomonas</taxon>
        <taxon>environmental samples</taxon>
    </lineage>
</organism>
<protein>
    <recommendedName>
        <fullName evidence="2">Helix-turn-helix domain-containing protein</fullName>
    </recommendedName>
</protein>
<name>A0A212JUG8_9BACT</name>
<dbReference type="GO" id="GO:0003677">
    <property type="term" value="F:DNA binding"/>
    <property type="evidence" value="ECO:0007669"/>
    <property type="project" value="InterPro"/>
</dbReference>
<dbReference type="InterPro" id="IPR010982">
    <property type="entry name" value="Lambda_DNA-bd_dom_sf"/>
</dbReference>
<accession>A0A212JUG8</accession>